<dbReference type="Proteomes" id="UP001054945">
    <property type="component" value="Unassembled WGS sequence"/>
</dbReference>
<evidence type="ECO:0000313" key="2">
    <source>
        <dbReference type="Proteomes" id="UP001054945"/>
    </source>
</evidence>
<keyword evidence="2" id="KW-1185">Reference proteome</keyword>
<name>A0AAV4R4M9_CAEEX</name>
<comment type="caution">
    <text evidence="1">The sequence shown here is derived from an EMBL/GenBank/DDBJ whole genome shotgun (WGS) entry which is preliminary data.</text>
</comment>
<gene>
    <name evidence="1" type="ORF">CEXT_529001</name>
</gene>
<dbReference type="AlphaFoldDB" id="A0AAV4R4M9"/>
<organism evidence="1 2">
    <name type="scientific">Caerostris extrusa</name>
    <name type="common">Bark spider</name>
    <name type="synonym">Caerostris bankana</name>
    <dbReference type="NCBI Taxonomy" id="172846"/>
    <lineage>
        <taxon>Eukaryota</taxon>
        <taxon>Metazoa</taxon>
        <taxon>Ecdysozoa</taxon>
        <taxon>Arthropoda</taxon>
        <taxon>Chelicerata</taxon>
        <taxon>Arachnida</taxon>
        <taxon>Araneae</taxon>
        <taxon>Araneomorphae</taxon>
        <taxon>Entelegynae</taxon>
        <taxon>Araneoidea</taxon>
        <taxon>Araneidae</taxon>
        <taxon>Caerostris</taxon>
    </lineage>
</organism>
<dbReference type="EMBL" id="BPLR01007435">
    <property type="protein sequence ID" value="GIY16888.1"/>
    <property type="molecule type" value="Genomic_DNA"/>
</dbReference>
<evidence type="ECO:0000313" key="1">
    <source>
        <dbReference type="EMBL" id="GIY16888.1"/>
    </source>
</evidence>
<proteinExistence type="predicted"/>
<sequence>MEVKRKIKLGLEKENTQLNLDETDPKGPIVSWYGKIVMGRCQILSIKEDCGEPKPRLASAAPLKEARTFSREYGCDRESSLLFYWSRLVCLETYEVLPLEVSVRASLLKHNWAYPLLHLEDNRTLDLFQICKDFRLRSDSFFPACEPVTFKSTFTYVCDSLCTLYIGSASFAI</sequence>
<protein>
    <submittedName>
        <fullName evidence="1">Uncharacterized protein</fullName>
    </submittedName>
</protein>
<accession>A0AAV4R4M9</accession>
<reference evidence="1 2" key="1">
    <citation type="submission" date="2021-06" db="EMBL/GenBank/DDBJ databases">
        <title>Caerostris extrusa draft genome.</title>
        <authorList>
            <person name="Kono N."/>
            <person name="Arakawa K."/>
        </authorList>
    </citation>
    <scope>NUCLEOTIDE SEQUENCE [LARGE SCALE GENOMIC DNA]</scope>
</reference>